<dbReference type="RefSeq" id="WP_007048126.1">
    <property type="nucleotide sequence ID" value="NZ_GG704770.1"/>
</dbReference>
<feature type="domain" description="Periplasmic binding protein" evidence="6">
    <location>
        <begin position="51"/>
        <end position="307"/>
    </location>
</feature>
<organism evidence="7 8">
    <name type="scientific">Subdoligranulum variabile DSM 15176</name>
    <dbReference type="NCBI Taxonomy" id="411471"/>
    <lineage>
        <taxon>Bacteria</taxon>
        <taxon>Bacillati</taxon>
        <taxon>Bacillota</taxon>
        <taxon>Clostridia</taxon>
        <taxon>Eubacteriales</taxon>
        <taxon>Oscillospiraceae</taxon>
        <taxon>Subdoligranulum</taxon>
    </lineage>
</organism>
<feature type="region of interest" description="Disordered" evidence="4">
    <location>
        <begin position="24"/>
        <end position="44"/>
    </location>
</feature>
<dbReference type="STRING" id="411471.SUBVAR_06775"/>
<comment type="subcellular location">
    <subcellularLocation>
        <location evidence="1">Cell envelope</location>
    </subcellularLocation>
</comment>
<evidence type="ECO:0000259" key="6">
    <source>
        <dbReference type="Pfam" id="PF13407"/>
    </source>
</evidence>
<gene>
    <name evidence="7" type="ORF">SUBVAR_06775</name>
</gene>
<feature type="signal peptide" evidence="5">
    <location>
        <begin position="1"/>
        <end position="30"/>
    </location>
</feature>
<accession>D1PQU8</accession>
<dbReference type="GO" id="GO:0030313">
    <property type="term" value="C:cell envelope"/>
    <property type="evidence" value="ECO:0007669"/>
    <property type="project" value="UniProtKB-SubCell"/>
</dbReference>
<dbReference type="EMBL" id="ACBY02000052">
    <property type="protein sequence ID" value="EFB74963.1"/>
    <property type="molecule type" value="Genomic_DNA"/>
</dbReference>
<protein>
    <recommendedName>
        <fullName evidence="6">Periplasmic binding protein domain-containing protein</fullName>
    </recommendedName>
</protein>
<dbReference type="InterPro" id="IPR028082">
    <property type="entry name" value="Peripla_BP_I"/>
</dbReference>
<dbReference type="CDD" id="cd01536">
    <property type="entry name" value="PBP1_ABC_sugar_binding-like"/>
    <property type="match status" value="1"/>
</dbReference>
<dbReference type="Pfam" id="PF13407">
    <property type="entry name" value="Peripla_BP_4"/>
    <property type="match status" value="1"/>
</dbReference>
<dbReference type="PANTHER" id="PTHR46847:SF1">
    <property type="entry name" value="D-ALLOSE-BINDING PERIPLASMIC PROTEIN-RELATED"/>
    <property type="match status" value="1"/>
</dbReference>
<dbReference type="AlphaFoldDB" id="D1PQU8"/>
<dbReference type="PANTHER" id="PTHR46847">
    <property type="entry name" value="D-ALLOSE-BINDING PERIPLASMIC PROTEIN-RELATED"/>
    <property type="match status" value="1"/>
</dbReference>
<feature type="chain" id="PRO_5003024830" description="Periplasmic binding protein domain-containing protein" evidence="5">
    <location>
        <begin position="31"/>
        <end position="331"/>
    </location>
</feature>
<reference evidence="7" key="1">
    <citation type="submission" date="2009-12" db="EMBL/GenBank/DDBJ databases">
        <authorList>
            <person name="Weinstock G."/>
            <person name="Sodergren E."/>
            <person name="Clifton S."/>
            <person name="Fulton L."/>
            <person name="Fulton B."/>
            <person name="Courtney L."/>
            <person name="Fronick C."/>
            <person name="Harrison M."/>
            <person name="Strong C."/>
            <person name="Farmer C."/>
            <person name="Delahaunty K."/>
            <person name="Markovic C."/>
            <person name="Hall O."/>
            <person name="Minx P."/>
            <person name="Tomlinson C."/>
            <person name="Mitreva M."/>
            <person name="Nelson J."/>
            <person name="Hou S."/>
            <person name="Wollam A."/>
            <person name="Pepin K.H."/>
            <person name="Johnson M."/>
            <person name="Bhonagiri V."/>
            <person name="Nash W.E."/>
            <person name="Warren W."/>
            <person name="Chinwalla A."/>
            <person name="Mardis E.R."/>
            <person name="Wilson R.K."/>
        </authorList>
    </citation>
    <scope>NUCLEOTIDE SEQUENCE [LARGE SCALE GENOMIC DNA]</scope>
    <source>
        <strain evidence="7">DSM 15176</strain>
    </source>
</reference>
<dbReference type="InterPro" id="IPR025997">
    <property type="entry name" value="SBP_2_dom"/>
</dbReference>
<proteinExistence type="inferred from homology"/>
<comment type="caution">
    <text evidence="7">The sequence shown here is derived from an EMBL/GenBank/DDBJ whole genome shotgun (WGS) entry which is preliminary data.</text>
</comment>
<dbReference type="Proteomes" id="UP000003438">
    <property type="component" value="Unassembled WGS sequence"/>
</dbReference>
<evidence type="ECO:0000313" key="7">
    <source>
        <dbReference type="EMBL" id="EFB74963.1"/>
    </source>
</evidence>
<dbReference type="eggNOG" id="COG1879">
    <property type="taxonomic scope" value="Bacteria"/>
</dbReference>
<evidence type="ECO:0000256" key="2">
    <source>
        <dbReference type="ARBA" id="ARBA00007639"/>
    </source>
</evidence>
<evidence type="ECO:0000256" key="3">
    <source>
        <dbReference type="ARBA" id="ARBA00022729"/>
    </source>
</evidence>
<dbReference type="Gene3D" id="3.40.50.2300">
    <property type="match status" value="2"/>
</dbReference>
<sequence length="331" mass="34894">MKKAMATTLALTMALSLAACGSTTSSSSTAADSTSETSSATAESTAEGGKIGFLAPTLQTEFFIGIDNDLKAACEANGYEYTSVDFAGDSATAVTGIENMVTAGCDVIVAMVSDTSCDDALAAAQAEGVKIVECGVETAVYDCCLNVDQYNWGERIGEMASNWAIDQLGAENVNYVIYTTYQDADMQNRGQGIQDKIQEMMPEANLLEVVDIGKDIVGSGTSTTENMLQKYPDLNMIACYGDAAAVEAMEAIKAAGLNSDDFGIFSCDGTNQALASIANNDILRGTIASEAIGTQMFEYSQRLLAGETFDEPVMMEGTEVTKDNVSDWYNG</sequence>
<comment type="similarity">
    <text evidence="2">Belongs to the bacterial solute-binding protein 2 family.</text>
</comment>
<evidence type="ECO:0000313" key="8">
    <source>
        <dbReference type="Proteomes" id="UP000003438"/>
    </source>
</evidence>
<evidence type="ECO:0000256" key="5">
    <source>
        <dbReference type="SAM" id="SignalP"/>
    </source>
</evidence>
<keyword evidence="3 5" id="KW-0732">Signal</keyword>
<dbReference type="HOGENOM" id="CLU_037628_3_7_9"/>
<dbReference type="OrthoDB" id="9769193at2"/>
<name>D1PQU8_9FIRM</name>
<dbReference type="GO" id="GO:0030246">
    <property type="term" value="F:carbohydrate binding"/>
    <property type="evidence" value="ECO:0007669"/>
    <property type="project" value="UniProtKB-ARBA"/>
</dbReference>
<dbReference type="SUPFAM" id="SSF53822">
    <property type="entry name" value="Periplasmic binding protein-like I"/>
    <property type="match status" value="1"/>
</dbReference>
<keyword evidence="8" id="KW-1185">Reference proteome</keyword>
<evidence type="ECO:0000256" key="1">
    <source>
        <dbReference type="ARBA" id="ARBA00004196"/>
    </source>
</evidence>
<evidence type="ECO:0000256" key="4">
    <source>
        <dbReference type="SAM" id="MobiDB-lite"/>
    </source>
</evidence>
<dbReference type="PROSITE" id="PS51257">
    <property type="entry name" value="PROKAR_LIPOPROTEIN"/>
    <property type="match status" value="1"/>
</dbReference>